<dbReference type="Proteomes" id="UP001596083">
    <property type="component" value="Unassembled WGS sequence"/>
</dbReference>
<dbReference type="Pfam" id="PF14021">
    <property type="entry name" value="TNT"/>
    <property type="match status" value="1"/>
</dbReference>
<sequence>MSAIKRVLVTVSGAALTGTVLVGPAAAAEDKGLTAPARSTAATAGACTGAFEGNPLLGPETNTLPKAEEKPVGPLLVGYQRTGKLSSADFLKKYEEPGKGWKYPPNDGFATKGGKIDKNETTLKAGQLLDRFGGEGGTFLAPAGAKYGARALPPNNLNTQDPKSPCNYHTYKVLKPFKVWQGGIAPWFEQAGGGQQILLDPKLQPVGPGERLSVAWLVEKKFLARA</sequence>
<dbReference type="InterPro" id="IPR053024">
    <property type="entry name" value="Fungal_surface_NADase"/>
</dbReference>
<dbReference type="PANTHER" id="PTHR42059">
    <property type="entry name" value="TNT DOMAIN-CONTAINING PROTEIN"/>
    <property type="match status" value="1"/>
</dbReference>
<feature type="domain" description="TNT" evidence="2">
    <location>
        <begin position="122"/>
        <end position="225"/>
    </location>
</feature>
<protein>
    <submittedName>
        <fullName evidence="3">TNT domain-containing protein</fullName>
    </submittedName>
</protein>
<accession>A0ABW0YXH1</accession>
<comment type="caution">
    <text evidence="3">The sequence shown here is derived from an EMBL/GenBank/DDBJ whole genome shotgun (WGS) entry which is preliminary data.</text>
</comment>
<evidence type="ECO:0000313" key="3">
    <source>
        <dbReference type="EMBL" id="MFC5720452.1"/>
    </source>
</evidence>
<dbReference type="PANTHER" id="PTHR42059:SF1">
    <property type="entry name" value="TNT DOMAIN-CONTAINING PROTEIN"/>
    <property type="match status" value="1"/>
</dbReference>
<gene>
    <name evidence="3" type="ORF">ACFP1Z_09800</name>
</gene>
<feature type="signal peptide" evidence="1">
    <location>
        <begin position="1"/>
        <end position="27"/>
    </location>
</feature>
<evidence type="ECO:0000313" key="4">
    <source>
        <dbReference type="Proteomes" id="UP001596083"/>
    </source>
</evidence>
<dbReference type="RefSeq" id="WP_390315597.1">
    <property type="nucleotide sequence ID" value="NZ_JBHSPB010000005.1"/>
</dbReference>
<dbReference type="InterPro" id="IPR025331">
    <property type="entry name" value="TNT"/>
</dbReference>
<name>A0ABW0YXH1_9ACTN</name>
<dbReference type="EMBL" id="JBHSPB010000005">
    <property type="protein sequence ID" value="MFC5720452.1"/>
    <property type="molecule type" value="Genomic_DNA"/>
</dbReference>
<proteinExistence type="predicted"/>
<evidence type="ECO:0000256" key="1">
    <source>
        <dbReference type="SAM" id="SignalP"/>
    </source>
</evidence>
<feature type="chain" id="PRO_5046046297" evidence="1">
    <location>
        <begin position="28"/>
        <end position="226"/>
    </location>
</feature>
<keyword evidence="1" id="KW-0732">Signal</keyword>
<reference evidence="4" key="1">
    <citation type="journal article" date="2019" name="Int. J. Syst. Evol. Microbiol.">
        <title>The Global Catalogue of Microorganisms (GCM) 10K type strain sequencing project: providing services to taxonomists for standard genome sequencing and annotation.</title>
        <authorList>
            <consortium name="The Broad Institute Genomics Platform"/>
            <consortium name="The Broad Institute Genome Sequencing Center for Infectious Disease"/>
            <person name="Wu L."/>
            <person name="Ma J."/>
        </authorList>
    </citation>
    <scope>NUCLEOTIDE SEQUENCE [LARGE SCALE GENOMIC DNA]</scope>
    <source>
        <strain evidence="4">CGMCC 4.7304</strain>
    </source>
</reference>
<evidence type="ECO:0000259" key="2">
    <source>
        <dbReference type="Pfam" id="PF14021"/>
    </source>
</evidence>
<keyword evidence="4" id="KW-1185">Reference proteome</keyword>
<organism evidence="3 4">
    <name type="scientific">Streptomyces gamaensis</name>
    <dbReference type="NCBI Taxonomy" id="1763542"/>
    <lineage>
        <taxon>Bacteria</taxon>
        <taxon>Bacillati</taxon>
        <taxon>Actinomycetota</taxon>
        <taxon>Actinomycetes</taxon>
        <taxon>Kitasatosporales</taxon>
        <taxon>Streptomycetaceae</taxon>
        <taxon>Streptomyces</taxon>
    </lineage>
</organism>